<dbReference type="eggNOG" id="COG2203">
    <property type="taxonomic scope" value="Bacteria"/>
</dbReference>
<proteinExistence type="predicted"/>
<dbReference type="InterPro" id="IPR001867">
    <property type="entry name" value="OmpR/PhoB-type_DNA-bd"/>
</dbReference>
<dbReference type="InterPro" id="IPR036388">
    <property type="entry name" value="WH-like_DNA-bd_sf"/>
</dbReference>
<feature type="DNA-binding region" description="OmpR/PhoB-type" evidence="4">
    <location>
        <begin position="359"/>
        <end position="457"/>
    </location>
</feature>
<dbReference type="PANTHER" id="PTHR43102:SF2">
    <property type="entry name" value="GAF DOMAIN-CONTAINING PROTEIN"/>
    <property type="match status" value="1"/>
</dbReference>
<dbReference type="CDD" id="cd00383">
    <property type="entry name" value="trans_reg_C"/>
    <property type="match status" value="1"/>
</dbReference>
<dbReference type="OrthoDB" id="52597at2"/>
<dbReference type="GO" id="GO:0003677">
    <property type="term" value="F:DNA binding"/>
    <property type="evidence" value="ECO:0007669"/>
    <property type="project" value="UniProtKB-UniRule"/>
</dbReference>
<gene>
    <name evidence="6" type="ordered locus">Deima_0319</name>
</gene>
<reference evidence="6 7" key="1">
    <citation type="journal article" date="2011" name="Stand. Genomic Sci.">
        <title>Complete genome sequence of Deinococcus maricopensis type strain (LB-34).</title>
        <authorList>
            <person name="Pukall R."/>
            <person name="Zeytun A."/>
            <person name="Lucas S."/>
            <person name="Lapidus A."/>
            <person name="Hammon N."/>
            <person name="Deshpande S."/>
            <person name="Nolan M."/>
            <person name="Cheng J.F."/>
            <person name="Pitluck S."/>
            <person name="Liolios K."/>
            <person name="Pagani I."/>
            <person name="Mikhailova N."/>
            <person name="Ivanova N."/>
            <person name="Mavromatis K."/>
            <person name="Pati A."/>
            <person name="Tapia R."/>
            <person name="Han C."/>
            <person name="Goodwin L."/>
            <person name="Chen A."/>
            <person name="Palaniappan K."/>
            <person name="Land M."/>
            <person name="Hauser L."/>
            <person name="Chang Y.J."/>
            <person name="Jeffries C.D."/>
            <person name="Brambilla E.M."/>
            <person name="Rohde M."/>
            <person name="Goker M."/>
            <person name="Detter J.C."/>
            <person name="Woyke T."/>
            <person name="Bristow J."/>
            <person name="Eisen J.A."/>
            <person name="Markowitz V."/>
            <person name="Hugenholtz P."/>
            <person name="Kyrpides N.C."/>
            <person name="Klenk H.P."/>
        </authorList>
    </citation>
    <scope>NUCLEOTIDE SEQUENCE [LARGE SCALE GENOMIC DNA]</scope>
    <source>
        <strain evidence="7">DSM 21211 / LMG 22137 / NRRL B-23946 / LB-34</strain>
    </source>
</reference>
<dbReference type="PANTHER" id="PTHR43102">
    <property type="entry name" value="SLR1143 PROTEIN"/>
    <property type="match status" value="1"/>
</dbReference>
<keyword evidence="3" id="KW-0804">Transcription</keyword>
<keyword evidence="1" id="KW-0805">Transcription regulation</keyword>
<dbReference type="InterPro" id="IPR016032">
    <property type="entry name" value="Sig_transdc_resp-reg_C-effctor"/>
</dbReference>
<evidence type="ECO:0000313" key="6">
    <source>
        <dbReference type="EMBL" id="ADV65980.1"/>
    </source>
</evidence>
<organism evidence="6 7">
    <name type="scientific">Deinococcus maricopensis (strain DSM 21211 / LMG 22137 / NRRL B-23946 / LB-34)</name>
    <dbReference type="NCBI Taxonomy" id="709986"/>
    <lineage>
        <taxon>Bacteria</taxon>
        <taxon>Thermotogati</taxon>
        <taxon>Deinococcota</taxon>
        <taxon>Deinococci</taxon>
        <taxon>Deinococcales</taxon>
        <taxon>Deinococcaceae</taxon>
        <taxon>Deinococcus</taxon>
    </lineage>
</organism>
<dbReference type="Gene3D" id="1.10.10.10">
    <property type="entry name" value="Winged helix-like DNA-binding domain superfamily/Winged helix DNA-binding domain"/>
    <property type="match status" value="1"/>
</dbReference>
<feature type="domain" description="OmpR/PhoB-type" evidence="5">
    <location>
        <begin position="359"/>
        <end position="457"/>
    </location>
</feature>
<evidence type="ECO:0000256" key="3">
    <source>
        <dbReference type="ARBA" id="ARBA00023163"/>
    </source>
</evidence>
<dbReference type="KEGG" id="dmr:Deima_0319"/>
<dbReference type="Proteomes" id="UP000008635">
    <property type="component" value="Chromosome"/>
</dbReference>
<dbReference type="Gene3D" id="3.30.450.40">
    <property type="match status" value="1"/>
</dbReference>
<dbReference type="EMBL" id="CP002454">
    <property type="protein sequence ID" value="ADV65980.1"/>
    <property type="molecule type" value="Genomic_DNA"/>
</dbReference>
<dbReference type="GO" id="GO:0006355">
    <property type="term" value="P:regulation of DNA-templated transcription"/>
    <property type="evidence" value="ECO:0007669"/>
    <property type="project" value="InterPro"/>
</dbReference>
<dbReference type="PROSITE" id="PS51755">
    <property type="entry name" value="OMPR_PHOB"/>
    <property type="match status" value="1"/>
</dbReference>
<dbReference type="HOGENOM" id="CLU_000445_11_32_0"/>
<reference evidence="7" key="2">
    <citation type="submission" date="2011-01" db="EMBL/GenBank/DDBJ databases">
        <title>The complete genome of Deinococcus maricopensis DSM 21211.</title>
        <authorList>
            <consortium name="US DOE Joint Genome Institute (JGI-PGF)"/>
            <person name="Lucas S."/>
            <person name="Copeland A."/>
            <person name="Lapidus A."/>
            <person name="Goodwin L."/>
            <person name="Pitluck S."/>
            <person name="Kyrpides N."/>
            <person name="Mavromatis K."/>
            <person name="Pagani I."/>
            <person name="Ivanova N."/>
            <person name="Ovchinnikova G."/>
            <person name="Zeytun A."/>
            <person name="Detter J.C."/>
            <person name="Han C."/>
            <person name="Land M."/>
            <person name="Hauser L."/>
            <person name="Markowitz V."/>
            <person name="Cheng J.-F."/>
            <person name="Hugenholtz P."/>
            <person name="Woyke T."/>
            <person name="Wu D."/>
            <person name="Pukall R."/>
            <person name="Gehrich-Schroeter G."/>
            <person name="Brambilla E."/>
            <person name="Klenk H.-P."/>
            <person name="Eisen J.A."/>
        </authorList>
    </citation>
    <scope>NUCLEOTIDE SEQUENCE [LARGE SCALE GENOMIC DNA]</scope>
    <source>
        <strain evidence="7">DSM 21211 / LMG 22137 / NRRL B-23946 / LB-34</strain>
    </source>
</reference>
<evidence type="ECO:0000256" key="2">
    <source>
        <dbReference type="ARBA" id="ARBA00023125"/>
    </source>
</evidence>
<dbReference type="SMART" id="SM00862">
    <property type="entry name" value="Trans_reg_C"/>
    <property type="match status" value="1"/>
</dbReference>
<dbReference type="STRING" id="709986.Deima_0319"/>
<accession>E8U4E3</accession>
<sequence>MTESGRDRELERLKALARYAILDTLPEEAFDRLANLASHIFEVPIALISFVSEDSQFFKACLGLDMRQTDRSLSFCAYAIEADEVMCVPDATLDARFADNALVTGYPGIRFYAGAPMTTPDGFKLGTVCLIDTVPRAPLSAEEQALLASLAAMAVDELELRRKTLALERETHANATLLAHVRRTARHADALVALSELTDLDLTPRELAVQSAALVAREGRLDWVGLVMHDDTLMTVLPLYAAADLTPELAAHLALPPRVTLQDLSVLHARARAAYADDAAALPAMHAALQAHGVRGSALLPLGSFADVTYSVCAVRRAHQGWTPADRALLSMYGRSVAERLRRAPTRPAQPPSDAAALQVEVRVGPLRVHLQQRRLSLGARGVKLTPLELQVLLVFARAPERLFTRAELERLAWPDARPDSRNTLNVHLASLRRKLEELTPDVSILTVRGVGFVLHLEATMAPPA</sequence>
<evidence type="ECO:0000256" key="4">
    <source>
        <dbReference type="PROSITE-ProRule" id="PRU01091"/>
    </source>
</evidence>
<evidence type="ECO:0000313" key="7">
    <source>
        <dbReference type="Proteomes" id="UP000008635"/>
    </source>
</evidence>
<dbReference type="Pfam" id="PF00486">
    <property type="entry name" value="Trans_reg_C"/>
    <property type="match status" value="1"/>
</dbReference>
<evidence type="ECO:0000259" key="5">
    <source>
        <dbReference type="PROSITE" id="PS51755"/>
    </source>
</evidence>
<keyword evidence="7" id="KW-1185">Reference proteome</keyword>
<dbReference type="SUPFAM" id="SSF46894">
    <property type="entry name" value="C-terminal effector domain of the bipartite response regulators"/>
    <property type="match status" value="1"/>
</dbReference>
<evidence type="ECO:0000256" key="1">
    <source>
        <dbReference type="ARBA" id="ARBA00023015"/>
    </source>
</evidence>
<keyword evidence="2 4" id="KW-0238">DNA-binding</keyword>
<dbReference type="RefSeq" id="WP_013555485.1">
    <property type="nucleotide sequence ID" value="NC_014958.1"/>
</dbReference>
<dbReference type="SMART" id="SM00065">
    <property type="entry name" value="GAF"/>
    <property type="match status" value="1"/>
</dbReference>
<dbReference type="AlphaFoldDB" id="E8U4E3"/>
<dbReference type="eggNOG" id="COG0745">
    <property type="taxonomic scope" value="Bacteria"/>
</dbReference>
<dbReference type="GO" id="GO:0000160">
    <property type="term" value="P:phosphorelay signal transduction system"/>
    <property type="evidence" value="ECO:0007669"/>
    <property type="project" value="InterPro"/>
</dbReference>
<name>E8U4E3_DEIML</name>
<dbReference type="SUPFAM" id="SSF55781">
    <property type="entry name" value="GAF domain-like"/>
    <property type="match status" value="2"/>
</dbReference>
<dbReference type="InterPro" id="IPR029016">
    <property type="entry name" value="GAF-like_dom_sf"/>
</dbReference>
<dbReference type="InterPro" id="IPR003018">
    <property type="entry name" value="GAF"/>
</dbReference>
<protein>
    <submittedName>
        <fullName evidence="6">Transcriptional regulator, winged helix family</fullName>
    </submittedName>
</protein>
<dbReference type="Pfam" id="PF01590">
    <property type="entry name" value="GAF"/>
    <property type="match status" value="1"/>
</dbReference>